<organism evidence="3">
    <name type="scientific">Chromera velia CCMP2878</name>
    <dbReference type="NCBI Taxonomy" id="1169474"/>
    <lineage>
        <taxon>Eukaryota</taxon>
        <taxon>Sar</taxon>
        <taxon>Alveolata</taxon>
        <taxon>Colpodellida</taxon>
        <taxon>Chromeraceae</taxon>
        <taxon>Chromera</taxon>
    </lineage>
</organism>
<accession>A0A0G4HQG5</accession>
<evidence type="ECO:0000313" key="3">
    <source>
        <dbReference type="EMBL" id="CEM46622.1"/>
    </source>
</evidence>
<feature type="compositionally biased region" description="Low complexity" evidence="1">
    <location>
        <begin position="291"/>
        <end position="307"/>
    </location>
</feature>
<feature type="compositionally biased region" description="Acidic residues" evidence="1">
    <location>
        <begin position="255"/>
        <end position="264"/>
    </location>
</feature>
<proteinExistence type="predicted"/>
<dbReference type="AlphaFoldDB" id="A0A0G4HQG5"/>
<feature type="transmembrane region" description="Helical" evidence="2">
    <location>
        <begin position="168"/>
        <end position="186"/>
    </location>
</feature>
<feature type="compositionally biased region" description="Basic and acidic residues" evidence="1">
    <location>
        <begin position="265"/>
        <end position="279"/>
    </location>
</feature>
<name>A0A0G4HQG5_9ALVE</name>
<gene>
    <name evidence="3" type="ORF">Cvel_1261</name>
</gene>
<protein>
    <submittedName>
        <fullName evidence="3">Uncharacterized protein</fullName>
    </submittedName>
</protein>
<keyword evidence="2" id="KW-1133">Transmembrane helix</keyword>
<dbReference type="VEuPathDB" id="CryptoDB:Cvel_1261"/>
<sequence>MSSTNINTSTHTPSDVRTVDSFLKMRWRECFQCAGDPLFFFWVLASMALLIVDSVNIGHVFAQEVSNRAARFIQLMLGITLFLGFTNLLMTFAVVCGTRTRHPDPEGYYSLLLSSRIQQELRVAYKCWLLFAWLFVTSTPIFYLLISIARGRSLGYTVEAFDVVLRSWSLWGTVIGRAFLLGTLMVESYRSWRFLHPSSGTLSNLAAPTVLGRQVREEEEDGMGKQKKGTGNGHGGSGNNSTATSVTDLEAPAVGEEEDGESDEEGGKEKEKDIFEMADRSQSFPSRGFERSGSFQFSSSASAQAGLQRGGSAGGQLESQGSRTGLYLV</sequence>
<evidence type="ECO:0000256" key="1">
    <source>
        <dbReference type="SAM" id="MobiDB-lite"/>
    </source>
</evidence>
<feature type="transmembrane region" description="Helical" evidence="2">
    <location>
        <begin position="72"/>
        <end position="95"/>
    </location>
</feature>
<reference evidence="3" key="1">
    <citation type="submission" date="2014-11" db="EMBL/GenBank/DDBJ databases">
        <authorList>
            <person name="Otto D Thomas"/>
            <person name="Naeem Raeece"/>
        </authorList>
    </citation>
    <scope>NUCLEOTIDE SEQUENCE</scope>
</reference>
<keyword evidence="2" id="KW-0812">Transmembrane</keyword>
<feature type="transmembrane region" description="Helical" evidence="2">
    <location>
        <begin position="127"/>
        <end position="148"/>
    </location>
</feature>
<evidence type="ECO:0000256" key="2">
    <source>
        <dbReference type="SAM" id="Phobius"/>
    </source>
</evidence>
<feature type="transmembrane region" description="Helical" evidence="2">
    <location>
        <begin position="33"/>
        <end position="52"/>
    </location>
</feature>
<feature type="region of interest" description="Disordered" evidence="1">
    <location>
        <begin position="214"/>
        <end position="329"/>
    </location>
</feature>
<dbReference type="EMBL" id="CDMZ01003503">
    <property type="protein sequence ID" value="CEM46622.1"/>
    <property type="molecule type" value="Genomic_DNA"/>
</dbReference>
<keyword evidence="2" id="KW-0472">Membrane</keyword>